<evidence type="ECO:0000313" key="3">
    <source>
        <dbReference type="Proteomes" id="UP001500540"/>
    </source>
</evidence>
<evidence type="ECO:0000313" key="2">
    <source>
        <dbReference type="EMBL" id="GAA3754268.1"/>
    </source>
</evidence>
<evidence type="ECO:0008006" key="4">
    <source>
        <dbReference type="Google" id="ProtNLM"/>
    </source>
</evidence>
<organism evidence="2 3">
    <name type="scientific">Microbacterium kribbense</name>
    <dbReference type="NCBI Taxonomy" id="433645"/>
    <lineage>
        <taxon>Bacteria</taxon>
        <taxon>Bacillati</taxon>
        <taxon>Actinomycetota</taxon>
        <taxon>Actinomycetes</taxon>
        <taxon>Micrococcales</taxon>
        <taxon>Microbacteriaceae</taxon>
        <taxon>Microbacterium</taxon>
    </lineage>
</organism>
<evidence type="ECO:0000256" key="1">
    <source>
        <dbReference type="SAM" id="Phobius"/>
    </source>
</evidence>
<feature type="transmembrane region" description="Helical" evidence="1">
    <location>
        <begin position="99"/>
        <end position="117"/>
    </location>
</feature>
<sequence length="153" mass="17511">MTGVAADFRMPRGWPPPSKRWVRENVFWCPPPDWTPRPGLTAAPADWRFWVANEEWRTTSANVYAKISWCRGLAMWLFIVVLILRAVGSFAHVPALGTVTAVAGVVAITLLATYTILRSRVTRRVFETLAATAEHRRSERLVREYQRYLQVVE</sequence>
<accession>A0ABP7G4E9</accession>
<dbReference type="Proteomes" id="UP001500540">
    <property type="component" value="Unassembled WGS sequence"/>
</dbReference>
<reference evidence="3" key="1">
    <citation type="journal article" date="2019" name="Int. J. Syst. Evol. Microbiol.">
        <title>The Global Catalogue of Microorganisms (GCM) 10K type strain sequencing project: providing services to taxonomists for standard genome sequencing and annotation.</title>
        <authorList>
            <consortium name="The Broad Institute Genomics Platform"/>
            <consortium name="The Broad Institute Genome Sequencing Center for Infectious Disease"/>
            <person name="Wu L."/>
            <person name="Ma J."/>
        </authorList>
    </citation>
    <scope>NUCLEOTIDE SEQUENCE [LARGE SCALE GENOMIC DNA]</scope>
    <source>
        <strain evidence="3">JCM 16950</strain>
    </source>
</reference>
<protein>
    <recommendedName>
        <fullName evidence="4">DUF4231 domain-containing protein</fullName>
    </recommendedName>
</protein>
<keyword evidence="3" id="KW-1185">Reference proteome</keyword>
<comment type="caution">
    <text evidence="2">The sequence shown here is derived from an EMBL/GenBank/DDBJ whole genome shotgun (WGS) entry which is preliminary data.</text>
</comment>
<keyword evidence="1" id="KW-0812">Transmembrane</keyword>
<feature type="transmembrane region" description="Helical" evidence="1">
    <location>
        <begin position="73"/>
        <end position="93"/>
    </location>
</feature>
<proteinExistence type="predicted"/>
<dbReference type="EMBL" id="BAABAF010000001">
    <property type="protein sequence ID" value="GAA3754268.1"/>
    <property type="molecule type" value="Genomic_DNA"/>
</dbReference>
<keyword evidence="1" id="KW-0472">Membrane</keyword>
<keyword evidence="1" id="KW-1133">Transmembrane helix</keyword>
<gene>
    <name evidence="2" type="ORF">GCM10022240_03980</name>
</gene>
<name>A0ABP7G4E9_9MICO</name>